<feature type="region of interest" description="Disordered" evidence="1">
    <location>
        <begin position="1"/>
        <end position="316"/>
    </location>
</feature>
<feature type="compositionally biased region" description="Basic residues" evidence="1">
    <location>
        <begin position="163"/>
        <end position="172"/>
    </location>
</feature>
<feature type="compositionally biased region" description="Low complexity" evidence="1">
    <location>
        <begin position="504"/>
        <end position="518"/>
    </location>
</feature>
<sequence>MKIEVPDRLTLPSGPFESPRPGDHGTGLGRAREGPRSYHGRKFDSSLRQKGPFVGKTRPAADPLDRVVRPRTGRRRQNGTKSSFLESSRRAQQVAPNRRIQIDGARAVRAREKKRHEEASPGGLAKKETRGGAAAASRRPMQLVPGALAQEEDTQHTAAASMMRRRLGRHPARCGGVSKIDGAPAGGGREEEDTPHTAAAGARGGRAGRRSRRGEGPSSVVRGPRRPRRPPPGRGCARSSNQAPPADSGGRGPDGSEPGGTTRTAKRARRASGPVPRRDREGRRRRGGLGRDDAPPRRVSFFARPPGPKLRRSSDTAIDEAVCVLLQGVRRRGRCGPRQSEPEGRAAPSAGGKDARRFILNAPIESRFVERDEGITGGYFSYNSEDGPRQEMRSSDRQSDSEGRAAQSVLLRARRGVAGSRPGGGRLRERRVSKCQRARWPRRFHRFLRKAGRVGPPAESRGVELSPRPAVDGSSGLFTAVLRRESPPKPQRPNLELSARIRRTANGAAPAPAARPAGRPGGTTP</sequence>
<evidence type="ECO:0000313" key="3">
    <source>
        <dbReference type="Proteomes" id="UP000266841"/>
    </source>
</evidence>
<dbReference type="Proteomes" id="UP000266841">
    <property type="component" value="Unassembled WGS sequence"/>
</dbReference>
<evidence type="ECO:0000313" key="2">
    <source>
        <dbReference type="EMBL" id="EJK45944.1"/>
    </source>
</evidence>
<proteinExistence type="predicted"/>
<feature type="compositionally biased region" description="Basic and acidic residues" evidence="1">
    <location>
        <begin position="386"/>
        <end position="403"/>
    </location>
</feature>
<evidence type="ECO:0000256" key="1">
    <source>
        <dbReference type="SAM" id="MobiDB-lite"/>
    </source>
</evidence>
<gene>
    <name evidence="2" type="ORF">THAOC_35418</name>
</gene>
<organism evidence="2 3">
    <name type="scientific">Thalassiosira oceanica</name>
    <name type="common">Marine diatom</name>
    <dbReference type="NCBI Taxonomy" id="159749"/>
    <lineage>
        <taxon>Eukaryota</taxon>
        <taxon>Sar</taxon>
        <taxon>Stramenopiles</taxon>
        <taxon>Ochrophyta</taxon>
        <taxon>Bacillariophyta</taxon>
        <taxon>Coscinodiscophyceae</taxon>
        <taxon>Thalassiosirophycidae</taxon>
        <taxon>Thalassiosirales</taxon>
        <taxon>Thalassiosiraceae</taxon>
        <taxon>Thalassiosira</taxon>
    </lineage>
</organism>
<keyword evidence="3" id="KW-1185">Reference proteome</keyword>
<dbReference type="AlphaFoldDB" id="K0R3E8"/>
<feature type="compositionally biased region" description="Basic and acidic residues" evidence="1">
    <location>
        <begin position="30"/>
        <end position="47"/>
    </location>
</feature>
<feature type="compositionally biased region" description="Polar residues" evidence="1">
    <location>
        <begin position="79"/>
        <end position="95"/>
    </location>
</feature>
<feature type="region of interest" description="Disordered" evidence="1">
    <location>
        <begin position="451"/>
        <end position="525"/>
    </location>
</feature>
<name>K0R3E8_THAOC</name>
<feature type="region of interest" description="Disordered" evidence="1">
    <location>
        <begin position="376"/>
        <end position="435"/>
    </location>
</feature>
<accession>K0R3E8</accession>
<feature type="compositionally biased region" description="Basic and acidic residues" evidence="1">
    <location>
        <begin position="115"/>
        <end position="130"/>
    </location>
</feature>
<protein>
    <submittedName>
        <fullName evidence="2">Uncharacterized protein</fullName>
    </submittedName>
</protein>
<dbReference type="EMBL" id="AGNL01048122">
    <property type="protein sequence ID" value="EJK45944.1"/>
    <property type="molecule type" value="Genomic_DNA"/>
</dbReference>
<comment type="caution">
    <text evidence="2">The sequence shown here is derived from an EMBL/GenBank/DDBJ whole genome shotgun (WGS) entry which is preliminary data.</text>
</comment>
<feature type="non-terminal residue" evidence="2">
    <location>
        <position position="525"/>
    </location>
</feature>
<feature type="compositionally biased region" description="Basic residues" evidence="1">
    <location>
        <begin position="69"/>
        <end position="78"/>
    </location>
</feature>
<reference evidence="2 3" key="1">
    <citation type="journal article" date="2012" name="Genome Biol.">
        <title>Genome and low-iron response of an oceanic diatom adapted to chronic iron limitation.</title>
        <authorList>
            <person name="Lommer M."/>
            <person name="Specht M."/>
            <person name="Roy A.S."/>
            <person name="Kraemer L."/>
            <person name="Andreson R."/>
            <person name="Gutowska M.A."/>
            <person name="Wolf J."/>
            <person name="Bergner S.V."/>
            <person name="Schilhabel M.B."/>
            <person name="Klostermeier U.C."/>
            <person name="Beiko R.G."/>
            <person name="Rosenstiel P."/>
            <person name="Hippler M."/>
            <person name="Laroche J."/>
        </authorList>
    </citation>
    <scope>NUCLEOTIDE SEQUENCE [LARGE SCALE GENOMIC DNA]</scope>
    <source>
        <strain evidence="2 3">CCMP1005</strain>
    </source>
</reference>
<feature type="region of interest" description="Disordered" evidence="1">
    <location>
        <begin position="329"/>
        <end position="354"/>
    </location>
</feature>